<sequence length="336" mass="36896">MPSRRATQREVARLANVSQTTVSLILGNSTTQSFPGDTLERVFRAARELGYMPNRLAQALKTQRTMTLACVVPDIGNPFYPALVRGVQLAAEDAGYDVIALNTQSDADRERRVLEWGMQGRVDGIIGVFFALRATEFEPLTRANVGVLRIETSAKKSGPLPIDNLFVDNVAAATAATRYLLERGHRRITMITGTGGPQDNRALGYQRTMLEAGLVPDILVNSGFDEEAGIQATREVLLRPERPSAIFAANDLMAIGAMSVIRDAGYRIPDDIAVMGFDDIFAARVLTPALSTVNQFQNVLGQVAAHMMLQRLTELPENTPGRHREMPFEIMRRQSA</sequence>
<feature type="domain" description="HTH lacI-type" evidence="4">
    <location>
        <begin position="6"/>
        <end position="62"/>
    </location>
</feature>
<evidence type="ECO:0000256" key="1">
    <source>
        <dbReference type="ARBA" id="ARBA00023015"/>
    </source>
</evidence>
<dbReference type="SMART" id="SM00354">
    <property type="entry name" value="HTH_LACI"/>
    <property type="match status" value="1"/>
</dbReference>
<dbReference type="GO" id="GO:0003700">
    <property type="term" value="F:DNA-binding transcription factor activity"/>
    <property type="evidence" value="ECO:0007669"/>
    <property type="project" value="TreeGrafter"/>
</dbReference>
<dbReference type="Pfam" id="PF13377">
    <property type="entry name" value="Peripla_BP_3"/>
    <property type="match status" value="1"/>
</dbReference>
<evidence type="ECO:0000313" key="6">
    <source>
        <dbReference type="Proteomes" id="UP000185151"/>
    </source>
</evidence>
<keyword evidence="2" id="KW-0238">DNA-binding</keyword>
<name>A0A1N6J182_9BURK</name>
<keyword evidence="1" id="KW-0805">Transcription regulation</keyword>
<keyword evidence="3" id="KW-0804">Transcription</keyword>
<dbReference type="Pfam" id="PF00356">
    <property type="entry name" value="LacI"/>
    <property type="match status" value="1"/>
</dbReference>
<dbReference type="Gene3D" id="3.40.50.2300">
    <property type="match status" value="2"/>
</dbReference>
<evidence type="ECO:0000256" key="3">
    <source>
        <dbReference type="ARBA" id="ARBA00023163"/>
    </source>
</evidence>
<dbReference type="SUPFAM" id="SSF47413">
    <property type="entry name" value="lambda repressor-like DNA-binding domains"/>
    <property type="match status" value="1"/>
</dbReference>
<evidence type="ECO:0000259" key="4">
    <source>
        <dbReference type="PROSITE" id="PS50932"/>
    </source>
</evidence>
<dbReference type="SUPFAM" id="SSF53822">
    <property type="entry name" value="Periplasmic binding protein-like I"/>
    <property type="match status" value="1"/>
</dbReference>
<dbReference type="PROSITE" id="PS50932">
    <property type="entry name" value="HTH_LACI_2"/>
    <property type="match status" value="1"/>
</dbReference>
<proteinExistence type="predicted"/>
<dbReference type="PANTHER" id="PTHR30146:SF109">
    <property type="entry name" value="HTH-TYPE TRANSCRIPTIONAL REGULATOR GALS"/>
    <property type="match status" value="1"/>
</dbReference>
<dbReference type="InterPro" id="IPR046335">
    <property type="entry name" value="LacI/GalR-like_sensor"/>
</dbReference>
<dbReference type="CDD" id="cd01392">
    <property type="entry name" value="HTH_LacI"/>
    <property type="match status" value="1"/>
</dbReference>
<reference evidence="5 6" key="1">
    <citation type="submission" date="2016-11" db="EMBL/GenBank/DDBJ databases">
        <authorList>
            <person name="Jaros S."/>
            <person name="Januszkiewicz K."/>
            <person name="Wedrychowicz H."/>
        </authorList>
    </citation>
    <scope>NUCLEOTIDE SEQUENCE [LARGE SCALE GENOMIC DNA]</scope>
    <source>
        <strain evidence="5 6">GAS95</strain>
    </source>
</reference>
<dbReference type="PANTHER" id="PTHR30146">
    <property type="entry name" value="LACI-RELATED TRANSCRIPTIONAL REPRESSOR"/>
    <property type="match status" value="1"/>
</dbReference>
<evidence type="ECO:0000313" key="5">
    <source>
        <dbReference type="EMBL" id="SIO38017.1"/>
    </source>
</evidence>
<dbReference type="InterPro" id="IPR000843">
    <property type="entry name" value="HTH_LacI"/>
</dbReference>
<dbReference type="OrthoDB" id="269117at2"/>
<dbReference type="EMBL" id="FSRU01000001">
    <property type="protein sequence ID" value="SIO38017.1"/>
    <property type="molecule type" value="Genomic_DNA"/>
</dbReference>
<dbReference type="Proteomes" id="UP000185151">
    <property type="component" value="Unassembled WGS sequence"/>
</dbReference>
<protein>
    <submittedName>
        <fullName evidence="5">Transcriptional regulator, LacI family</fullName>
    </submittedName>
</protein>
<dbReference type="AlphaFoldDB" id="A0A1N6J182"/>
<dbReference type="InterPro" id="IPR028082">
    <property type="entry name" value="Peripla_BP_I"/>
</dbReference>
<dbReference type="GO" id="GO:0000976">
    <property type="term" value="F:transcription cis-regulatory region binding"/>
    <property type="evidence" value="ECO:0007669"/>
    <property type="project" value="TreeGrafter"/>
</dbReference>
<keyword evidence="6" id="KW-1185">Reference proteome</keyword>
<organism evidence="5 6">
    <name type="scientific">Paraburkholderia phenazinium</name>
    <dbReference type="NCBI Taxonomy" id="60549"/>
    <lineage>
        <taxon>Bacteria</taxon>
        <taxon>Pseudomonadati</taxon>
        <taxon>Pseudomonadota</taxon>
        <taxon>Betaproteobacteria</taxon>
        <taxon>Burkholderiales</taxon>
        <taxon>Burkholderiaceae</taxon>
        <taxon>Paraburkholderia</taxon>
    </lineage>
</organism>
<dbReference type="Gene3D" id="1.10.260.40">
    <property type="entry name" value="lambda repressor-like DNA-binding domains"/>
    <property type="match status" value="1"/>
</dbReference>
<accession>A0A1N6J182</accession>
<gene>
    <name evidence="5" type="ORF">SAMN05444165_2690</name>
</gene>
<evidence type="ECO:0000256" key="2">
    <source>
        <dbReference type="ARBA" id="ARBA00023125"/>
    </source>
</evidence>
<dbReference type="CDD" id="cd06267">
    <property type="entry name" value="PBP1_LacI_sugar_binding-like"/>
    <property type="match status" value="1"/>
</dbReference>
<dbReference type="InterPro" id="IPR010982">
    <property type="entry name" value="Lambda_DNA-bd_dom_sf"/>
</dbReference>